<dbReference type="GeneID" id="43644154"/>
<dbReference type="InterPro" id="IPR029065">
    <property type="entry name" value="Enolase_C-like"/>
</dbReference>
<evidence type="ECO:0000313" key="2">
    <source>
        <dbReference type="EMBL" id="KAE8137476.1"/>
    </source>
</evidence>
<dbReference type="Proteomes" id="UP000325672">
    <property type="component" value="Unassembled WGS sequence"/>
</dbReference>
<dbReference type="InterPro" id="IPR036849">
    <property type="entry name" value="Enolase-like_C_sf"/>
</dbReference>
<sequence>MAHLVTAYTAGIAGANIKVSRVGGFTKARLLRDAAVALDMMVAIDDTWGCALPTAQNIRMAASTPPNRLRAVDVFAEWTSPALTENPRMKSHGLITHPSLPGTRFGTIIVDILGEPLFYIKA</sequence>
<evidence type="ECO:0000259" key="1">
    <source>
        <dbReference type="Pfam" id="PF13378"/>
    </source>
</evidence>
<gene>
    <name evidence="2" type="ORF">BDV38DRAFT_283024</name>
</gene>
<name>A0A5N6SS18_ASPPS</name>
<dbReference type="EMBL" id="ML743577">
    <property type="protein sequence ID" value="KAE8137476.1"/>
    <property type="molecule type" value="Genomic_DNA"/>
</dbReference>
<organism evidence="2 3">
    <name type="scientific">Aspergillus pseudotamarii</name>
    <dbReference type="NCBI Taxonomy" id="132259"/>
    <lineage>
        <taxon>Eukaryota</taxon>
        <taxon>Fungi</taxon>
        <taxon>Dikarya</taxon>
        <taxon>Ascomycota</taxon>
        <taxon>Pezizomycotina</taxon>
        <taxon>Eurotiomycetes</taxon>
        <taxon>Eurotiomycetidae</taxon>
        <taxon>Eurotiales</taxon>
        <taxon>Aspergillaceae</taxon>
        <taxon>Aspergillus</taxon>
        <taxon>Aspergillus subgen. Circumdati</taxon>
    </lineage>
</organism>
<evidence type="ECO:0000313" key="3">
    <source>
        <dbReference type="Proteomes" id="UP000325672"/>
    </source>
</evidence>
<dbReference type="OrthoDB" id="10394748at2759"/>
<dbReference type="SUPFAM" id="SSF51604">
    <property type="entry name" value="Enolase C-terminal domain-like"/>
    <property type="match status" value="1"/>
</dbReference>
<dbReference type="RefSeq" id="XP_031913539.1">
    <property type="nucleotide sequence ID" value="XM_032059944.1"/>
</dbReference>
<reference evidence="2 3" key="1">
    <citation type="submission" date="2019-04" db="EMBL/GenBank/DDBJ databases">
        <title>Friends and foes A comparative genomics study of 23 Aspergillus species from section Flavi.</title>
        <authorList>
            <consortium name="DOE Joint Genome Institute"/>
            <person name="Kjaerbolling I."/>
            <person name="Vesth T."/>
            <person name="Frisvad J.C."/>
            <person name="Nybo J.L."/>
            <person name="Theobald S."/>
            <person name="Kildgaard S."/>
            <person name="Isbrandt T."/>
            <person name="Kuo A."/>
            <person name="Sato A."/>
            <person name="Lyhne E.K."/>
            <person name="Kogle M.E."/>
            <person name="Wiebenga A."/>
            <person name="Kun R.S."/>
            <person name="Lubbers R.J."/>
            <person name="Makela M.R."/>
            <person name="Barry K."/>
            <person name="Chovatia M."/>
            <person name="Clum A."/>
            <person name="Daum C."/>
            <person name="Haridas S."/>
            <person name="He G."/>
            <person name="LaButti K."/>
            <person name="Lipzen A."/>
            <person name="Mondo S."/>
            <person name="Riley R."/>
            <person name="Salamov A."/>
            <person name="Simmons B.A."/>
            <person name="Magnuson J.K."/>
            <person name="Henrissat B."/>
            <person name="Mortensen U.H."/>
            <person name="Larsen T.O."/>
            <person name="Devries R.P."/>
            <person name="Grigoriev I.V."/>
            <person name="Machida M."/>
            <person name="Baker S.E."/>
            <person name="Andersen M.R."/>
        </authorList>
    </citation>
    <scope>NUCLEOTIDE SEQUENCE [LARGE SCALE GENOMIC DNA]</scope>
    <source>
        <strain evidence="2 3">CBS 117625</strain>
    </source>
</reference>
<dbReference type="Pfam" id="PF13378">
    <property type="entry name" value="MR_MLE_C"/>
    <property type="match status" value="1"/>
</dbReference>
<proteinExistence type="predicted"/>
<feature type="domain" description="Enolase C-terminal" evidence="1">
    <location>
        <begin position="12"/>
        <end position="102"/>
    </location>
</feature>
<dbReference type="Gene3D" id="3.20.20.120">
    <property type="entry name" value="Enolase-like C-terminal domain"/>
    <property type="match status" value="1"/>
</dbReference>
<keyword evidence="3" id="KW-1185">Reference proteome</keyword>
<dbReference type="AlphaFoldDB" id="A0A5N6SS18"/>
<accession>A0A5N6SS18</accession>
<protein>
    <recommendedName>
        <fullName evidence="1">Enolase C-terminal domain-containing protein</fullName>
    </recommendedName>
</protein>